<keyword evidence="5 6" id="KW-0804">Transcription</keyword>
<dbReference type="Pfam" id="PF04542">
    <property type="entry name" value="Sigma70_r2"/>
    <property type="match status" value="1"/>
</dbReference>
<dbReference type="Proteomes" id="UP000663505">
    <property type="component" value="Chromosome"/>
</dbReference>
<dbReference type="PANTHER" id="PTHR43133:SF8">
    <property type="entry name" value="RNA POLYMERASE SIGMA FACTOR HI_1459-RELATED"/>
    <property type="match status" value="1"/>
</dbReference>
<evidence type="ECO:0000313" key="9">
    <source>
        <dbReference type="EMBL" id="QSO48440.1"/>
    </source>
</evidence>
<accession>A0A9X7Z8I3</accession>
<dbReference type="EMBL" id="CP071182">
    <property type="protein sequence ID" value="QSO48440.1"/>
    <property type="molecule type" value="Genomic_DNA"/>
</dbReference>
<evidence type="ECO:0000256" key="4">
    <source>
        <dbReference type="ARBA" id="ARBA00023125"/>
    </source>
</evidence>
<dbReference type="SUPFAM" id="SSF88946">
    <property type="entry name" value="Sigma2 domain of RNA polymerase sigma factors"/>
    <property type="match status" value="1"/>
</dbReference>
<dbReference type="NCBIfam" id="TIGR02937">
    <property type="entry name" value="sigma70-ECF"/>
    <property type="match status" value="1"/>
</dbReference>
<dbReference type="Gene3D" id="1.10.10.10">
    <property type="entry name" value="Winged helix-like DNA-binding domain superfamily/Winged helix DNA-binding domain"/>
    <property type="match status" value="1"/>
</dbReference>
<evidence type="ECO:0000256" key="5">
    <source>
        <dbReference type="ARBA" id="ARBA00023163"/>
    </source>
</evidence>
<dbReference type="InterPro" id="IPR007627">
    <property type="entry name" value="RNA_pol_sigma70_r2"/>
</dbReference>
<dbReference type="KEGG" id="afx:JZ786_05480"/>
<dbReference type="GO" id="GO:0006950">
    <property type="term" value="P:response to stress"/>
    <property type="evidence" value="ECO:0007669"/>
    <property type="project" value="UniProtKB-ARBA"/>
</dbReference>
<dbReference type="InterPro" id="IPR014284">
    <property type="entry name" value="RNA_pol_sigma-70_dom"/>
</dbReference>
<keyword evidence="4 6" id="KW-0238">DNA-binding</keyword>
<dbReference type="InterPro" id="IPR013324">
    <property type="entry name" value="RNA_pol_sigma_r3/r4-like"/>
</dbReference>
<name>A0A9X7Z8I3_9BACL</name>
<evidence type="ECO:0000313" key="10">
    <source>
        <dbReference type="Proteomes" id="UP000663505"/>
    </source>
</evidence>
<evidence type="ECO:0000256" key="1">
    <source>
        <dbReference type="ARBA" id="ARBA00010641"/>
    </source>
</evidence>
<protein>
    <recommendedName>
        <fullName evidence="6">RNA polymerase sigma factor</fullName>
    </recommendedName>
</protein>
<dbReference type="Pfam" id="PF08281">
    <property type="entry name" value="Sigma70_r4_2"/>
    <property type="match status" value="1"/>
</dbReference>
<sequence>MDISMDAATATEHLFEQYKHEVYRYARYALGSSSEAEDVVQEVFIKVLRNWERFRGDSSPKTWLWTIVRSCIADRGRKRKRQRVEVEMNDNLDGYGSYHDTGTLEMEDSLRRLPQAHREVIVLRILQDWSVADTAQILDWSESKVKTTLHRAVTTLRKQMEDEEGRGSVHGLREH</sequence>
<dbReference type="CDD" id="cd06171">
    <property type="entry name" value="Sigma70_r4"/>
    <property type="match status" value="1"/>
</dbReference>
<evidence type="ECO:0000259" key="7">
    <source>
        <dbReference type="Pfam" id="PF04542"/>
    </source>
</evidence>
<organism evidence="9 10">
    <name type="scientific">Alicyclobacillus mengziensis</name>
    <dbReference type="NCBI Taxonomy" id="2931921"/>
    <lineage>
        <taxon>Bacteria</taxon>
        <taxon>Bacillati</taxon>
        <taxon>Bacillota</taxon>
        <taxon>Bacilli</taxon>
        <taxon>Bacillales</taxon>
        <taxon>Alicyclobacillaceae</taxon>
        <taxon>Alicyclobacillus</taxon>
    </lineage>
</organism>
<dbReference type="InterPro" id="IPR036388">
    <property type="entry name" value="WH-like_DNA-bd_sf"/>
</dbReference>
<keyword evidence="2 6" id="KW-0805">Transcription regulation</keyword>
<comment type="similarity">
    <text evidence="1 6">Belongs to the sigma-70 factor family. ECF subfamily.</text>
</comment>
<feature type="domain" description="RNA polymerase sigma factor 70 region 4 type 2" evidence="8">
    <location>
        <begin position="105"/>
        <end position="155"/>
    </location>
</feature>
<dbReference type="PANTHER" id="PTHR43133">
    <property type="entry name" value="RNA POLYMERASE ECF-TYPE SIGMA FACTO"/>
    <property type="match status" value="1"/>
</dbReference>
<dbReference type="InterPro" id="IPR039425">
    <property type="entry name" value="RNA_pol_sigma-70-like"/>
</dbReference>
<evidence type="ECO:0000259" key="8">
    <source>
        <dbReference type="Pfam" id="PF08281"/>
    </source>
</evidence>
<dbReference type="InterPro" id="IPR000838">
    <property type="entry name" value="RNA_pol_sigma70_ECF_CS"/>
</dbReference>
<keyword evidence="10" id="KW-1185">Reference proteome</keyword>
<dbReference type="RefSeq" id="WP_206657775.1">
    <property type="nucleotide sequence ID" value="NZ_CP071182.1"/>
</dbReference>
<dbReference type="PROSITE" id="PS01063">
    <property type="entry name" value="SIGMA70_ECF"/>
    <property type="match status" value="1"/>
</dbReference>
<dbReference type="SUPFAM" id="SSF88659">
    <property type="entry name" value="Sigma3 and sigma4 domains of RNA polymerase sigma factors"/>
    <property type="match status" value="1"/>
</dbReference>
<dbReference type="GO" id="GO:0003677">
    <property type="term" value="F:DNA binding"/>
    <property type="evidence" value="ECO:0007669"/>
    <property type="project" value="UniProtKB-KW"/>
</dbReference>
<evidence type="ECO:0000256" key="2">
    <source>
        <dbReference type="ARBA" id="ARBA00023015"/>
    </source>
</evidence>
<dbReference type="InterPro" id="IPR013249">
    <property type="entry name" value="RNA_pol_sigma70_r4_t2"/>
</dbReference>
<dbReference type="GO" id="GO:0016987">
    <property type="term" value="F:sigma factor activity"/>
    <property type="evidence" value="ECO:0007669"/>
    <property type="project" value="UniProtKB-KW"/>
</dbReference>
<keyword evidence="3 6" id="KW-0731">Sigma factor</keyword>
<reference evidence="9 10" key="1">
    <citation type="submission" date="2021-02" db="EMBL/GenBank/DDBJ databases">
        <title>Alicyclobacillus curvatus sp. nov. and Alicyclobacillus mengziensis sp. nov., two acidophilic bacteria isolated from acid mine drainage.</title>
        <authorList>
            <person name="Huang Y."/>
        </authorList>
    </citation>
    <scope>NUCLEOTIDE SEQUENCE [LARGE SCALE GENOMIC DNA]</scope>
    <source>
        <strain evidence="9 10">S30H14</strain>
    </source>
</reference>
<evidence type="ECO:0000256" key="3">
    <source>
        <dbReference type="ARBA" id="ARBA00023082"/>
    </source>
</evidence>
<evidence type="ECO:0000256" key="6">
    <source>
        <dbReference type="RuleBase" id="RU000716"/>
    </source>
</evidence>
<dbReference type="AlphaFoldDB" id="A0A9X7Z8I3"/>
<feature type="domain" description="RNA polymerase sigma-70 region 2" evidence="7">
    <location>
        <begin position="14"/>
        <end position="81"/>
    </location>
</feature>
<dbReference type="InterPro" id="IPR013325">
    <property type="entry name" value="RNA_pol_sigma_r2"/>
</dbReference>
<proteinExistence type="inferred from homology"/>
<dbReference type="GO" id="GO:0006352">
    <property type="term" value="P:DNA-templated transcription initiation"/>
    <property type="evidence" value="ECO:0007669"/>
    <property type="project" value="InterPro"/>
</dbReference>
<dbReference type="Gene3D" id="1.10.1740.10">
    <property type="match status" value="1"/>
</dbReference>
<gene>
    <name evidence="9" type="ORF">JZ786_05480</name>
</gene>